<sequence>MGLSHLEEEGMLRILTNSSGTNLDARRAAPKGAYSREGVRTLLALAGLYLATAPMLPAAEPGTDDLDSASTLSRDAVEQAQRLSRDTHFNSRILREGERALSAAGQAGRSAPTSFADADCTPPIPGLRPSGRPTAVQNRSRRFCPEIDEQALAKAREVIKALLSNPRLATPAGSPSDSNEPRPLVFVSFSMPEASLRSLLAEAARVESPVVLRGLVENSMKRTVARLGELLGTRDSSGETTGEPTPSLAIDPTLFERFGVDKVPTFVLPMDTIAPCTPEGCPVPTHLKVAGDVSLVYALSVMAREADGTTLGTRAKQWRQRLEVRP</sequence>
<dbReference type="PATRIC" id="fig|1048808.3.peg.1042"/>
<comment type="caution">
    <text evidence="2">The sequence shown here is derived from an EMBL/GenBank/DDBJ whole genome shotgun (WGS) entry which is preliminary data.</text>
</comment>
<proteinExistence type="predicted"/>
<dbReference type="Proteomes" id="UP000004491">
    <property type="component" value="Unassembled WGS sequence"/>
</dbReference>
<evidence type="ECO:0000256" key="1">
    <source>
        <dbReference type="SAM" id="MobiDB-lite"/>
    </source>
</evidence>
<keyword evidence="3" id="KW-1185">Reference proteome</keyword>
<gene>
    <name evidence="2" type="primary">trbC</name>
    <name evidence="2" type="ORF">Rifp1Sym_au00150</name>
</gene>
<accession>G2DBS2</accession>
<name>G2DBS2_9GAMM</name>
<reference evidence="2" key="1">
    <citation type="journal article" date="2011" name="ISME J.">
        <title>The endosymbionts of the deep-sea tubeworms Riftia pachyptila and Tevnia jerichonana share an identical physiology as revealed by proteogenomic analyses.</title>
        <authorList>
            <person name="Gardebrecht A."/>
            <person name="Markert S."/>
            <person name="Felbeck H."/>
            <person name="Thuermer A."/>
            <person name="Albrecht D."/>
            <person name="Wollherr A."/>
            <person name="Kabisch J."/>
            <person name="Lehmann R."/>
            <person name="Daniel R."/>
            <person name="Liesegang H."/>
            <person name="Hecker M."/>
            <person name="Sievert S.M."/>
            <person name="Schweder T."/>
        </authorList>
    </citation>
    <scope>NUCLEOTIDE SEQUENCE [LARGE SCALE GENOMIC DNA]</scope>
</reference>
<dbReference type="InterPro" id="IPR019106">
    <property type="entry name" value="T4SS_TrbC"/>
</dbReference>
<evidence type="ECO:0000313" key="3">
    <source>
        <dbReference type="Proteomes" id="UP000004491"/>
    </source>
</evidence>
<organism evidence="2 3">
    <name type="scientific">endosymbiont of Riftia pachyptila</name>
    <name type="common">vent Ph05</name>
    <dbReference type="NCBI Taxonomy" id="1048808"/>
    <lineage>
        <taxon>Bacteria</taxon>
        <taxon>Pseudomonadati</taxon>
        <taxon>Pseudomonadota</taxon>
        <taxon>Gammaproteobacteria</taxon>
        <taxon>sulfur-oxidizing symbionts</taxon>
    </lineage>
</organism>
<feature type="region of interest" description="Disordered" evidence="1">
    <location>
        <begin position="101"/>
        <end position="138"/>
    </location>
</feature>
<dbReference type="NCBIfam" id="TIGR02742">
    <property type="entry name" value="TrbC_Ftype"/>
    <property type="match status" value="1"/>
</dbReference>
<evidence type="ECO:0000313" key="2">
    <source>
        <dbReference type="EMBL" id="EGV51935.1"/>
    </source>
</evidence>
<dbReference type="EMBL" id="AFOC01000021">
    <property type="protein sequence ID" value="EGV51935.1"/>
    <property type="molecule type" value="Genomic_DNA"/>
</dbReference>
<dbReference type="Pfam" id="PF09673">
    <property type="entry name" value="TrbC_Ftype"/>
    <property type="match status" value="1"/>
</dbReference>
<dbReference type="InterPro" id="IPR014113">
    <property type="entry name" value="T4SS_TrbC_subgr"/>
</dbReference>
<dbReference type="AlphaFoldDB" id="G2DBS2"/>
<protein>
    <submittedName>
        <fullName evidence="2">IncF plasmid conjugative transfer protein TrbC</fullName>
    </submittedName>
</protein>